<gene>
    <name evidence="1" type="ORF">GOP47_0003395</name>
</gene>
<name>A0A9D4VDW6_ADICA</name>
<keyword evidence="2" id="KW-1185">Reference proteome</keyword>
<organism evidence="1 2">
    <name type="scientific">Adiantum capillus-veneris</name>
    <name type="common">Maidenhair fern</name>
    <dbReference type="NCBI Taxonomy" id="13818"/>
    <lineage>
        <taxon>Eukaryota</taxon>
        <taxon>Viridiplantae</taxon>
        <taxon>Streptophyta</taxon>
        <taxon>Embryophyta</taxon>
        <taxon>Tracheophyta</taxon>
        <taxon>Polypodiopsida</taxon>
        <taxon>Polypodiidae</taxon>
        <taxon>Polypodiales</taxon>
        <taxon>Pteridineae</taxon>
        <taxon>Pteridaceae</taxon>
        <taxon>Vittarioideae</taxon>
        <taxon>Adiantum</taxon>
    </lineage>
</organism>
<proteinExistence type="predicted"/>
<protein>
    <submittedName>
        <fullName evidence="1">Uncharacterized protein</fullName>
    </submittedName>
</protein>
<dbReference type="EMBL" id="JABFUD020000002">
    <property type="protein sequence ID" value="KAI5083652.1"/>
    <property type="molecule type" value="Genomic_DNA"/>
</dbReference>
<evidence type="ECO:0000313" key="2">
    <source>
        <dbReference type="Proteomes" id="UP000886520"/>
    </source>
</evidence>
<reference evidence="1" key="1">
    <citation type="submission" date="2021-01" db="EMBL/GenBank/DDBJ databases">
        <title>Adiantum capillus-veneris genome.</title>
        <authorList>
            <person name="Fang Y."/>
            <person name="Liao Q."/>
        </authorList>
    </citation>
    <scope>NUCLEOTIDE SEQUENCE</scope>
    <source>
        <strain evidence="1">H3</strain>
        <tissue evidence="1">Leaf</tissue>
    </source>
</reference>
<dbReference type="OrthoDB" id="2968572at2759"/>
<dbReference type="AlphaFoldDB" id="A0A9D4VDW6"/>
<evidence type="ECO:0000313" key="1">
    <source>
        <dbReference type="EMBL" id="KAI5083652.1"/>
    </source>
</evidence>
<comment type="caution">
    <text evidence="1">The sequence shown here is derived from an EMBL/GenBank/DDBJ whole genome shotgun (WGS) entry which is preliminary data.</text>
</comment>
<sequence length="145" mass="17534">MRTSLHQLEIETGRFRRVPAEARICELCHIKPKIELLHICHYPVYYEIRSRFHCLFREGFGLLARVMRYQDRRCLDLFLLELRRHRECLLRRSSSGRHSQREIIDFCRARTRQSDEQAPTYTRGILVDKAIELERARHPHLRGRP</sequence>
<accession>A0A9D4VDW6</accession>
<dbReference type="Proteomes" id="UP000886520">
    <property type="component" value="Chromosome 3"/>
</dbReference>